<reference evidence="3 4" key="1">
    <citation type="submission" date="2019-02" db="EMBL/GenBank/DDBJ databases">
        <title>Deep-cultivation of Planctomycetes and their phenomic and genomic characterization uncovers novel biology.</title>
        <authorList>
            <person name="Wiegand S."/>
            <person name="Jogler M."/>
            <person name="Boedeker C."/>
            <person name="Pinto D."/>
            <person name="Vollmers J."/>
            <person name="Rivas-Marin E."/>
            <person name="Kohn T."/>
            <person name="Peeters S.H."/>
            <person name="Heuer A."/>
            <person name="Rast P."/>
            <person name="Oberbeckmann S."/>
            <person name="Bunk B."/>
            <person name="Jeske O."/>
            <person name="Meyerdierks A."/>
            <person name="Storesund J.E."/>
            <person name="Kallscheuer N."/>
            <person name="Luecker S."/>
            <person name="Lage O.M."/>
            <person name="Pohl T."/>
            <person name="Merkel B.J."/>
            <person name="Hornburger P."/>
            <person name="Mueller R.-W."/>
            <person name="Bruemmer F."/>
            <person name="Labrenz M."/>
            <person name="Spormann A.M."/>
            <person name="Op den Camp H."/>
            <person name="Overmann J."/>
            <person name="Amann R."/>
            <person name="Jetten M.S.M."/>
            <person name="Mascher T."/>
            <person name="Medema M.H."/>
            <person name="Devos D.P."/>
            <person name="Kaster A.-K."/>
            <person name="Ovreas L."/>
            <person name="Rohde M."/>
            <person name="Galperin M.Y."/>
            <person name="Jogler C."/>
        </authorList>
    </citation>
    <scope>NUCLEOTIDE SEQUENCE [LARGE SCALE GENOMIC DNA]</scope>
    <source>
        <strain evidence="3 4">Poly30</strain>
    </source>
</reference>
<proteinExistence type="predicted"/>
<sequence length="301" mass="31203">MSPASPAPSPGQDPSDSAGLSDSGCLSDLGGASDVECVLIPEARLPELPSESGPDRTPGVLESGEEINASDSVRLAVERAGVVAEWLLSLEPKAAPSSLEGAVVAAIHAGYQQERAVAALARLGRQKAPSGLEQLVAAHVLRTDPQTRAVAPLELDQRVQERVMQPEASMVRGMTDRLPLVHAPSELDLRLERQLVRGDAALQDPSRKSGPGKVFVRRLQVFGASMALAGAIAFFGGVPSSLWVSGAKSRPGSLDQVASSGEIATSASGLSFRVVRLTDETITDAERSLIQALGLPVGGGS</sequence>
<gene>
    <name evidence="3" type="ORF">Poly30_04270</name>
</gene>
<dbReference type="AlphaFoldDB" id="A0A518ELI5"/>
<feature type="transmembrane region" description="Helical" evidence="2">
    <location>
        <begin position="221"/>
        <end position="244"/>
    </location>
</feature>
<feature type="region of interest" description="Disordered" evidence="1">
    <location>
        <begin position="43"/>
        <end position="68"/>
    </location>
</feature>
<keyword evidence="4" id="KW-1185">Reference proteome</keyword>
<evidence type="ECO:0000256" key="1">
    <source>
        <dbReference type="SAM" id="MobiDB-lite"/>
    </source>
</evidence>
<feature type="compositionally biased region" description="Pro residues" evidence="1">
    <location>
        <begin position="1"/>
        <end position="11"/>
    </location>
</feature>
<evidence type="ECO:0000313" key="3">
    <source>
        <dbReference type="EMBL" id="QDV04932.1"/>
    </source>
</evidence>
<keyword evidence="2" id="KW-0472">Membrane</keyword>
<accession>A0A518ELI5</accession>
<dbReference type="EMBL" id="CP036434">
    <property type="protein sequence ID" value="QDV04932.1"/>
    <property type="molecule type" value="Genomic_DNA"/>
</dbReference>
<feature type="region of interest" description="Disordered" evidence="1">
    <location>
        <begin position="1"/>
        <end position="27"/>
    </location>
</feature>
<organism evidence="3 4">
    <name type="scientific">Saltatorellus ferox</name>
    <dbReference type="NCBI Taxonomy" id="2528018"/>
    <lineage>
        <taxon>Bacteria</taxon>
        <taxon>Pseudomonadati</taxon>
        <taxon>Planctomycetota</taxon>
        <taxon>Planctomycetia</taxon>
        <taxon>Planctomycetia incertae sedis</taxon>
        <taxon>Saltatorellus</taxon>
    </lineage>
</organism>
<protein>
    <submittedName>
        <fullName evidence="3">Uncharacterized protein</fullName>
    </submittedName>
</protein>
<keyword evidence="2" id="KW-1133">Transmembrane helix</keyword>
<name>A0A518ELI5_9BACT</name>
<keyword evidence="2" id="KW-0812">Transmembrane</keyword>
<dbReference type="Proteomes" id="UP000320390">
    <property type="component" value="Chromosome"/>
</dbReference>
<evidence type="ECO:0000256" key="2">
    <source>
        <dbReference type="SAM" id="Phobius"/>
    </source>
</evidence>
<evidence type="ECO:0000313" key="4">
    <source>
        <dbReference type="Proteomes" id="UP000320390"/>
    </source>
</evidence>